<comment type="caution">
    <text evidence="1">The sequence shown here is derived from an EMBL/GenBank/DDBJ whole genome shotgun (WGS) entry which is preliminary data.</text>
</comment>
<evidence type="ECO:0000313" key="1">
    <source>
        <dbReference type="EMBL" id="CAH6723585.1"/>
    </source>
</evidence>
<dbReference type="Proteomes" id="UP001152531">
    <property type="component" value="Unassembled WGS sequence"/>
</dbReference>
<dbReference type="EMBL" id="CALSDN010000017">
    <property type="protein sequence ID" value="CAH6723585.1"/>
    <property type="molecule type" value="Genomic_DNA"/>
</dbReference>
<reference evidence="1" key="1">
    <citation type="submission" date="2022-06" db="EMBL/GenBank/DDBJ databases">
        <authorList>
            <person name="Legras J.-L."/>
            <person name="Devillers H."/>
            <person name="Grondin C."/>
        </authorList>
    </citation>
    <scope>NUCLEOTIDE SEQUENCE</scope>
    <source>
        <strain evidence="1">CLIB 1444</strain>
    </source>
</reference>
<accession>A0ACA9YFV1</accession>
<sequence>MNPPFKFNSKNQKMRTYFITGANRGIGLGVVTELLKDNNNKVLVTVRKSASVEDLEALGSKNLLIYRCDIGVEDEVDEVFEQIVKDHTTIDVAILNAGMLHSNMKSPTELTETREEWRDFVDQTNEVIRVNAFAQIYIANKLLPLVEKSVEKKIIFLTSTLGSAEYTEKSKFDTIIPYSVSKAVLNMIIAKYAAYGRSKGMTIMGICPGIVNSNNADNEAIEAHMAIFTPGLIRVKEDYVGMQSLEAGSKKLLKAIEFFTPFHTGRTFSSSGSEHLSA</sequence>
<name>A0ACA9YFV1_9ASCO</name>
<proteinExistence type="predicted"/>
<organism evidence="1 2">
    <name type="scientific">[Candida] jaroonii</name>
    <dbReference type="NCBI Taxonomy" id="467808"/>
    <lineage>
        <taxon>Eukaryota</taxon>
        <taxon>Fungi</taxon>
        <taxon>Dikarya</taxon>
        <taxon>Ascomycota</taxon>
        <taxon>Saccharomycotina</taxon>
        <taxon>Pichiomycetes</taxon>
        <taxon>Debaryomycetaceae</taxon>
        <taxon>Yamadazyma</taxon>
    </lineage>
</organism>
<evidence type="ECO:0000313" key="2">
    <source>
        <dbReference type="Proteomes" id="UP001152531"/>
    </source>
</evidence>
<protein>
    <submittedName>
        <fullName evidence="1">Short-chain dehydrogenase/reductase Atnbp</fullName>
    </submittedName>
</protein>
<gene>
    <name evidence="1" type="ORF">CLIB1444_17S00144</name>
</gene>
<keyword evidence="2" id="KW-1185">Reference proteome</keyword>